<protein>
    <submittedName>
        <fullName evidence="1">Uncharacterized protein</fullName>
    </submittedName>
</protein>
<sequence length="88" mass="9480">MKLLCQLIIKFWFMLILTVGIGQEPGCMDDGYQQWSPNPGSPACNYDPAAIVEGECLYNDCLGVCGGTSILDECGICNGNNSFCSDCN</sequence>
<organism evidence="1">
    <name type="scientific">marine metagenome</name>
    <dbReference type="NCBI Taxonomy" id="408172"/>
    <lineage>
        <taxon>unclassified sequences</taxon>
        <taxon>metagenomes</taxon>
        <taxon>ecological metagenomes</taxon>
    </lineage>
</organism>
<gene>
    <name evidence="1" type="ORF">METZ01_LOCUS382597</name>
</gene>
<reference evidence="1" key="1">
    <citation type="submission" date="2018-05" db="EMBL/GenBank/DDBJ databases">
        <authorList>
            <person name="Lanie J.A."/>
            <person name="Ng W.-L."/>
            <person name="Kazmierczak K.M."/>
            <person name="Andrzejewski T.M."/>
            <person name="Davidsen T.M."/>
            <person name="Wayne K.J."/>
            <person name="Tettelin H."/>
            <person name="Glass J.I."/>
            <person name="Rusch D."/>
            <person name="Podicherti R."/>
            <person name="Tsui H.-C.T."/>
            <person name="Winkler M.E."/>
        </authorList>
    </citation>
    <scope>NUCLEOTIDE SEQUENCE</scope>
</reference>
<proteinExistence type="predicted"/>
<dbReference type="AlphaFoldDB" id="A0A382U677"/>
<feature type="non-terminal residue" evidence="1">
    <location>
        <position position="88"/>
    </location>
</feature>
<accession>A0A382U677</accession>
<evidence type="ECO:0000313" key="1">
    <source>
        <dbReference type="EMBL" id="SVD29743.1"/>
    </source>
</evidence>
<dbReference type="EMBL" id="UINC01141792">
    <property type="protein sequence ID" value="SVD29743.1"/>
    <property type="molecule type" value="Genomic_DNA"/>
</dbReference>
<name>A0A382U677_9ZZZZ</name>